<accession>A0ABT8Y5W6</accession>
<evidence type="ECO:0000313" key="1">
    <source>
        <dbReference type="EMBL" id="MDO6413716.1"/>
    </source>
</evidence>
<dbReference type="Proteomes" id="UP001169764">
    <property type="component" value="Unassembled WGS sequence"/>
</dbReference>
<gene>
    <name evidence="1" type="ORF">Q4F19_04905</name>
</gene>
<organism evidence="1 2">
    <name type="scientific">Sphingomonas natans</name>
    <dbReference type="NCBI Taxonomy" id="3063330"/>
    <lineage>
        <taxon>Bacteria</taxon>
        <taxon>Pseudomonadati</taxon>
        <taxon>Pseudomonadota</taxon>
        <taxon>Alphaproteobacteria</taxon>
        <taxon>Sphingomonadales</taxon>
        <taxon>Sphingomonadaceae</taxon>
        <taxon>Sphingomonas</taxon>
    </lineage>
</organism>
<evidence type="ECO:0000313" key="2">
    <source>
        <dbReference type="Proteomes" id="UP001169764"/>
    </source>
</evidence>
<sequence>MASFILAGVCALLAVGEGISRWSETTDYPLFRLDPHIGYIEQPDQSGSLGRVNDWAYNDKSMGIAAPFRPSPTAPDTLLVGDSIVNGGNLYRERDKLGARLGQRLGAVWPVGAGNWSLGNESAYLDRHPRFSPASIGSSSC</sequence>
<name>A0ABT8Y5W6_9SPHN</name>
<keyword evidence="2" id="KW-1185">Reference proteome</keyword>
<protein>
    <submittedName>
        <fullName evidence="1">Uncharacterized protein</fullName>
    </submittedName>
</protein>
<dbReference type="EMBL" id="JAUOTP010000002">
    <property type="protein sequence ID" value="MDO6413716.1"/>
    <property type="molecule type" value="Genomic_DNA"/>
</dbReference>
<proteinExistence type="predicted"/>
<comment type="caution">
    <text evidence="1">The sequence shown here is derived from an EMBL/GenBank/DDBJ whole genome shotgun (WGS) entry which is preliminary data.</text>
</comment>
<reference evidence="1" key="1">
    <citation type="submission" date="2023-07" db="EMBL/GenBank/DDBJ databases">
        <authorList>
            <person name="Kim M."/>
        </authorList>
    </citation>
    <scope>NUCLEOTIDE SEQUENCE</scope>
    <source>
        <strain evidence="1">BIUV-7</strain>
    </source>
</reference>